<accession>A0A0A1TBT9</accession>
<proteinExistence type="predicted"/>
<sequence length="334" mass="38368">MKGRSVDEIVFDHMFPKPKVGEPQNFQAFLQRHLIPEVRQETQSFYGHLDTQEAKYPGLDYSHPTHRLRLSRFTWHRRVFRAFDTLGLTKHEIATLTRWEGTKWAKEKYEKEQGIVIRDTTSDGFPNWVEPPQTLRPIRPRSQVRVTTTVYTTRRHEDDSEEEEEDEDEEDERPIEESDGELDGVEPAERARAATPRRETTAEPASVDEEWEQWLKNAIESGELTVLTEQMTQQIFRASSGSSLIPAALIPQEMLTLARAGQWTEIPDFMHPMLRRAIRGENPVPRSMDGPMMAYTSRNQLSADSPASRVRMASGRRPYSDLRFAAGGATSQTA</sequence>
<protein>
    <submittedName>
        <fullName evidence="2">Uncharacterized protein</fullName>
    </submittedName>
</protein>
<dbReference type="EMBL" id="CDHN01000002">
    <property type="protein sequence ID" value="CEJ85397.1"/>
    <property type="molecule type" value="Genomic_DNA"/>
</dbReference>
<dbReference type="STRING" id="1531966.A0A0A1TBT9"/>
<dbReference type="Proteomes" id="UP000039046">
    <property type="component" value="Unassembled WGS sequence"/>
</dbReference>
<feature type="compositionally biased region" description="Basic and acidic residues" evidence="1">
    <location>
        <begin position="187"/>
        <end position="201"/>
    </location>
</feature>
<dbReference type="OrthoDB" id="1937912at2759"/>
<organism evidence="2 3">
    <name type="scientific">[Torrubiella] hemipterigena</name>
    <dbReference type="NCBI Taxonomy" id="1531966"/>
    <lineage>
        <taxon>Eukaryota</taxon>
        <taxon>Fungi</taxon>
        <taxon>Dikarya</taxon>
        <taxon>Ascomycota</taxon>
        <taxon>Pezizomycotina</taxon>
        <taxon>Sordariomycetes</taxon>
        <taxon>Hypocreomycetidae</taxon>
        <taxon>Hypocreales</taxon>
        <taxon>Clavicipitaceae</taxon>
        <taxon>Clavicipitaceae incertae sedis</taxon>
        <taxon>'Torrubiella' clade</taxon>
    </lineage>
</organism>
<evidence type="ECO:0000313" key="2">
    <source>
        <dbReference type="EMBL" id="CEJ85397.1"/>
    </source>
</evidence>
<keyword evidence="3" id="KW-1185">Reference proteome</keyword>
<reference evidence="2 3" key="1">
    <citation type="journal article" date="2015" name="Genome Announc.">
        <title>Draft Genome Sequence and Gene Annotation of the Entomopathogenic Fungus Verticillium hemipterigenum.</title>
        <authorList>
            <person name="Horn F."/>
            <person name="Habel A."/>
            <person name="Scharf D.H."/>
            <person name="Dworschak J."/>
            <person name="Brakhage A.A."/>
            <person name="Guthke R."/>
            <person name="Hertweck C."/>
            <person name="Linde J."/>
        </authorList>
    </citation>
    <scope>NUCLEOTIDE SEQUENCE [LARGE SCALE GENOMIC DNA]</scope>
</reference>
<feature type="compositionally biased region" description="Acidic residues" evidence="1">
    <location>
        <begin position="159"/>
        <end position="186"/>
    </location>
</feature>
<name>A0A0A1TBT9_9HYPO</name>
<gene>
    <name evidence="2" type="ORF">VHEMI03759</name>
</gene>
<evidence type="ECO:0000256" key="1">
    <source>
        <dbReference type="SAM" id="MobiDB-lite"/>
    </source>
</evidence>
<dbReference type="AlphaFoldDB" id="A0A0A1TBT9"/>
<feature type="region of interest" description="Disordered" evidence="1">
    <location>
        <begin position="127"/>
        <end position="210"/>
    </location>
</feature>
<evidence type="ECO:0000313" key="3">
    <source>
        <dbReference type="Proteomes" id="UP000039046"/>
    </source>
</evidence>
<dbReference type="HOGENOM" id="CLU_048612_0_1_1"/>